<dbReference type="PANTHER" id="PTHR46375:SF3">
    <property type="entry name" value="KELCH REPEAT AND BTB DOMAIN-CONTAINING PROTEIN 13"/>
    <property type="match status" value="1"/>
</dbReference>
<keyword evidence="2" id="KW-1185">Reference proteome</keyword>
<dbReference type="InterPro" id="IPR015915">
    <property type="entry name" value="Kelch-typ_b-propeller"/>
</dbReference>
<dbReference type="EMBL" id="JAAONZ010000014">
    <property type="protein sequence ID" value="NHO67092.1"/>
    <property type="molecule type" value="Genomic_DNA"/>
</dbReference>
<dbReference type="PANTHER" id="PTHR46375">
    <property type="entry name" value="KELCH REPEAT AND BTB DOMAIN-CONTAINING PROTEIN 13-RELATED"/>
    <property type="match status" value="1"/>
</dbReference>
<name>A0A9E5MMS2_9GAMM</name>
<protein>
    <recommendedName>
        <fullName evidence="3">Kelch repeat-containing protein</fullName>
    </recommendedName>
</protein>
<proteinExistence type="predicted"/>
<evidence type="ECO:0000313" key="1">
    <source>
        <dbReference type="EMBL" id="NHO67092.1"/>
    </source>
</evidence>
<accession>A0A9E5MMS2</accession>
<comment type="caution">
    <text evidence="1">The sequence shown here is derived from an EMBL/GenBank/DDBJ whole genome shotgun (WGS) entry which is preliminary data.</text>
</comment>
<sequence length="129" mass="14267">MKRRNFLKSTSLTIVSMSLTRHGYGAVLVEPGWQVLSDLPYPVQEIYPALHKGCIYVAGGLASINGKTAATERHVRYSIADDRWTELAPLPEARHHLQLVTVNDAIYALGGFRQEGNNGLDHDRAELAV</sequence>
<dbReference type="InterPro" id="IPR006652">
    <property type="entry name" value="Kelch_1"/>
</dbReference>
<reference evidence="1" key="1">
    <citation type="submission" date="2020-03" db="EMBL/GenBank/DDBJ databases">
        <authorList>
            <person name="Guo F."/>
        </authorList>
    </citation>
    <scope>NUCLEOTIDE SEQUENCE</scope>
    <source>
        <strain evidence="1">JCM 30134</strain>
    </source>
</reference>
<dbReference type="AlphaFoldDB" id="A0A9E5MMS2"/>
<dbReference type="SMART" id="SM00612">
    <property type="entry name" value="Kelch"/>
    <property type="match status" value="1"/>
</dbReference>
<organism evidence="1 2">
    <name type="scientific">Pseudomaricurvus hydrocarbonicus</name>
    <dbReference type="NCBI Taxonomy" id="1470433"/>
    <lineage>
        <taxon>Bacteria</taxon>
        <taxon>Pseudomonadati</taxon>
        <taxon>Pseudomonadota</taxon>
        <taxon>Gammaproteobacteria</taxon>
        <taxon>Cellvibrionales</taxon>
        <taxon>Cellvibrionaceae</taxon>
        <taxon>Pseudomaricurvus</taxon>
    </lineage>
</organism>
<gene>
    <name evidence="1" type="ORF">G8770_16210</name>
</gene>
<dbReference type="Proteomes" id="UP000787472">
    <property type="component" value="Unassembled WGS sequence"/>
</dbReference>
<dbReference type="SUPFAM" id="SSF117281">
    <property type="entry name" value="Kelch motif"/>
    <property type="match status" value="1"/>
</dbReference>
<evidence type="ECO:0000313" key="2">
    <source>
        <dbReference type="Proteomes" id="UP000787472"/>
    </source>
</evidence>
<evidence type="ECO:0008006" key="3">
    <source>
        <dbReference type="Google" id="ProtNLM"/>
    </source>
</evidence>
<dbReference type="Gene3D" id="2.120.10.80">
    <property type="entry name" value="Kelch-type beta propeller"/>
    <property type="match status" value="1"/>
</dbReference>
<dbReference type="InterPro" id="IPR052392">
    <property type="entry name" value="Kelch-BTB_domain-containing"/>
</dbReference>